<evidence type="ECO:0000313" key="2">
    <source>
        <dbReference type="EMBL" id="OBZ73563.1"/>
    </source>
</evidence>
<comment type="caution">
    <text evidence="2">The sequence shown here is derived from an EMBL/GenBank/DDBJ whole genome shotgun (WGS) entry which is preliminary data.</text>
</comment>
<organism evidence="2 3">
    <name type="scientific">Grifola frondosa</name>
    <name type="common">Maitake</name>
    <name type="synonym">Polyporus frondosus</name>
    <dbReference type="NCBI Taxonomy" id="5627"/>
    <lineage>
        <taxon>Eukaryota</taxon>
        <taxon>Fungi</taxon>
        <taxon>Dikarya</taxon>
        <taxon>Basidiomycota</taxon>
        <taxon>Agaricomycotina</taxon>
        <taxon>Agaricomycetes</taxon>
        <taxon>Polyporales</taxon>
        <taxon>Grifolaceae</taxon>
        <taxon>Grifola</taxon>
    </lineage>
</organism>
<proteinExistence type="predicted"/>
<dbReference type="AlphaFoldDB" id="A0A1C7M9G1"/>
<keyword evidence="3" id="KW-1185">Reference proteome</keyword>
<dbReference type="Proteomes" id="UP000092993">
    <property type="component" value="Unassembled WGS sequence"/>
</dbReference>
<sequence>MSIRSANIKARSPRPALLVPPPPTTRDMTRRASFTDNHPHPSSARFVSVSHAVIDGDPHSALTAFKQRELLSPAGRPERQGYMRLELMRSVETQLRAEDDATRKRFAESLGLVRALSLTTWSGRSSTTAHFPAKRTPHRTARLGQVKSDTRYPQSTPIYSRRYFGYTTQ</sequence>
<evidence type="ECO:0000313" key="3">
    <source>
        <dbReference type="Proteomes" id="UP000092993"/>
    </source>
</evidence>
<reference evidence="2 3" key="1">
    <citation type="submission" date="2016-03" db="EMBL/GenBank/DDBJ databases">
        <title>Whole genome sequencing of Grifola frondosa 9006-11.</title>
        <authorList>
            <person name="Min B."/>
            <person name="Park H."/>
            <person name="Kim J.-G."/>
            <person name="Cho H."/>
            <person name="Oh Y.-L."/>
            <person name="Kong W.-S."/>
            <person name="Choi I.-G."/>
        </authorList>
    </citation>
    <scope>NUCLEOTIDE SEQUENCE [LARGE SCALE GENOMIC DNA]</scope>
    <source>
        <strain evidence="2 3">9006-11</strain>
    </source>
</reference>
<dbReference type="EMBL" id="LUGG01000006">
    <property type="protein sequence ID" value="OBZ73563.1"/>
    <property type="molecule type" value="Genomic_DNA"/>
</dbReference>
<gene>
    <name evidence="2" type="ORF">A0H81_06023</name>
</gene>
<accession>A0A1C7M9G1</accession>
<evidence type="ECO:0000256" key="1">
    <source>
        <dbReference type="SAM" id="MobiDB-lite"/>
    </source>
</evidence>
<feature type="region of interest" description="Disordered" evidence="1">
    <location>
        <begin position="1"/>
        <end position="43"/>
    </location>
</feature>
<protein>
    <submittedName>
        <fullName evidence="2">Uncharacterized protein</fullName>
    </submittedName>
</protein>
<name>A0A1C7M9G1_GRIFR</name>